<keyword evidence="3" id="KW-1185">Reference proteome</keyword>
<keyword evidence="1" id="KW-1133">Transmembrane helix</keyword>
<name>A0A564WL25_9FIRM</name>
<dbReference type="Proteomes" id="UP000366766">
    <property type="component" value="Unassembled WGS sequence"/>
</dbReference>
<keyword evidence="1" id="KW-0812">Transmembrane</keyword>
<proteinExistence type="predicted"/>
<protein>
    <submittedName>
        <fullName evidence="2">Uncharacterized protein</fullName>
    </submittedName>
</protein>
<keyword evidence="1" id="KW-0472">Membrane</keyword>
<dbReference type="AlphaFoldDB" id="A0A564WL25"/>
<gene>
    <name evidence="2" type="ORF">BWLFYP14_00808</name>
</gene>
<evidence type="ECO:0000313" key="3">
    <source>
        <dbReference type="Proteomes" id="UP000366766"/>
    </source>
</evidence>
<accession>A0A564WL25</accession>
<dbReference type="RefSeq" id="WP_008703665.1">
    <property type="nucleotide sequence ID" value="NZ_CABHOF010000021.1"/>
</dbReference>
<dbReference type="EMBL" id="CABHOF010000021">
    <property type="protein sequence ID" value="VUX63193.1"/>
    <property type="molecule type" value="Genomic_DNA"/>
</dbReference>
<sequence length="209" mass="24765">MSESTNSTPVFKEEYQKQIADIYKQYQQTVKPYVAQLEVMENEFPIEILNEVRAIMSHIAKCYEITNEELIQKNIGKAKSHMKRCVLDCYKYLCLAYSDYYENFVHKYRFTDLTVVDNGEFWSDLCETVSKAKKQLILAKQKEGMVEDVEDAYNEFEAAYNQYHRVYEIIENSYRHLIKLKRKTFWKVAISVLAWIIPLVLSIVLFFLG</sequence>
<evidence type="ECO:0000313" key="2">
    <source>
        <dbReference type="EMBL" id="VUX63193.1"/>
    </source>
</evidence>
<evidence type="ECO:0000256" key="1">
    <source>
        <dbReference type="SAM" id="Phobius"/>
    </source>
</evidence>
<reference evidence="2 3" key="1">
    <citation type="submission" date="2019-07" db="EMBL/GenBank/DDBJ databases">
        <authorList>
            <person name="Chang H.-W."/>
            <person name="Raman A."/>
            <person name="Venkatesh S."/>
            <person name="Gehrig J."/>
        </authorList>
    </citation>
    <scope>NUCLEOTIDE SEQUENCE [LARGE SCALE GENOMIC DNA]</scope>
    <source>
        <strain evidence="2">Blautia_wexlerae_LFYP_14</strain>
    </source>
</reference>
<feature type="transmembrane region" description="Helical" evidence="1">
    <location>
        <begin position="185"/>
        <end position="208"/>
    </location>
</feature>
<organism evidence="2 3">
    <name type="scientific">Blautia wexlerae</name>
    <dbReference type="NCBI Taxonomy" id="418240"/>
    <lineage>
        <taxon>Bacteria</taxon>
        <taxon>Bacillati</taxon>
        <taxon>Bacillota</taxon>
        <taxon>Clostridia</taxon>
        <taxon>Lachnospirales</taxon>
        <taxon>Lachnospiraceae</taxon>
        <taxon>Blautia</taxon>
    </lineage>
</organism>
<dbReference type="GeneID" id="75079345"/>